<dbReference type="PANTHER" id="PTHR10039:SF16">
    <property type="entry name" value="GPI INOSITOL-DEACYLASE"/>
    <property type="match status" value="1"/>
</dbReference>
<reference evidence="1" key="1">
    <citation type="submission" date="2022-07" db="EMBL/GenBank/DDBJ databases">
        <title>Fungi with potential for degradation of polypropylene.</title>
        <authorList>
            <person name="Gostincar C."/>
        </authorList>
    </citation>
    <scope>NUCLEOTIDE SEQUENCE</scope>
    <source>
        <strain evidence="1">EXF-13308</strain>
    </source>
</reference>
<gene>
    <name evidence="1" type="ORF">NKR23_g7794</name>
</gene>
<evidence type="ECO:0000313" key="2">
    <source>
        <dbReference type="Proteomes" id="UP001174694"/>
    </source>
</evidence>
<protein>
    <submittedName>
        <fullName evidence="1">NACHT nucleoside triphosphatase</fullName>
    </submittedName>
</protein>
<accession>A0AA38R9R3</accession>
<dbReference type="AlphaFoldDB" id="A0AA38R9R3"/>
<evidence type="ECO:0000313" key="1">
    <source>
        <dbReference type="EMBL" id="KAJ9141728.1"/>
    </source>
</evidence>
<dbReference type="Proteomes" id="UP001174694">
    <property type="component" value="Unassembled WGS sequence"/>
</dbReference>
<dbReference type="EMBL" id="JANBVO010000025">
    <property type="protein sequence ID" value="KAJ9141728.1"/>
    <property type="molecule type" value="Genomic_DNA"/>
</dbReference>
<dbReference type="PANTHER" id="PTHR10039">
    <property type="entry name" value="AMELOGENIN"/>
    <property type="match status" value="1"/>
</dbReference>
<organism evidence="1 2">
    <name type="scientific">Pleurostoma richardsiae</name>
    <dbReference type="NCBI Taxonomy" id="41990"/>
    <lineage>
        <taxon>Eukaryota</taxon>
        <taxon>Fungi</taxon>
        <taxon>Dikarya</taxon>
        <taxon>Ascomycota</taxon>
        <taxon>Pezizomycotina</taxon>
        <taxon>Sordariomycetes</taxon>
        <taxon>Sordariomycetidae</taxon>
        <taxon>Calosphaeriales</taxon>
        <taxon>Pleurostomataceae</taxon>
        <taxon>Pleurostoma</taxon>
    </lineage>
</organism>
<proteinExistence type="predicted"/>
<sequence>MLVVQKKVSIVLDALDESKTREALLGWIKDVVSRSELGHILLCTGRPESEFLCDIPLSIGEQNYLPLDKEAINADIRLWVTAQLSHRRDFQEKPLSQDLLEAIRKKVGDGADGMFRWAYCQLDSLTRYHHEAAMEKAFASLPLNLDETYRHMMESIPTELKNDAIRLLQFLAHSKRPLTLAEAKEVVATQIENESRGFDIKRRLLCETDVLDYCPSLVTVVHAANKELHLAHFSVTLCS</sequence>
<keyword evidence="2" id="KW-1185">Reference proteome</keyword>
<name>A0AA38R9R3_9PEZI</name>
<comment type="caution">
    <text evidence="1">The sequence shown here is derived from an EMBL/GenBank/DDBJ whole genome shotgun (WGS) entry which is preliminary data.</text>
</comment>